<evidence type="ECO:0000313" key="2">
    <source>
        <dbReference type="Proteomes" id="UP001141806"/>
    </source>
</evidence>
<sequence>MVFRRRRREADFFFLPTYMSCNFSIENGFPAIGHLLPLLASVQFALDSEGGGSDCIWDSGVLEEIDNVADIWSQISASLPRRGESADTALRGRRKNRERYVWMFFRGKT</sequence>
<dbReference type="OrthoDB" id="1700804at2759"/>
<proteinExistence type="predicted"/>
<protein>
    <submittedName>
        <fullName evidence="1">Uncharacterized protein</fullName>
    </submittedName>
</protein>
<accession>A0A9Q0KKS0</accession>
<keyword evidence="2" id="KW-1185">Reference proteome</keyword>
<dbReference type="Proteomes" id="UP001141806">
    <property type="component" value="Unassembled WGS sequence"/>
</dbReference>
<dbReference type="EMBL" id="JAMYWD010000004">
    <property type="protein sequence ID" value="KAJ4972483.1"/>
    <property type="molecule type" value="Genomic_DNA"/>
</dbReference>
<gene>
    <name evidence="1" type="ORF">NE237_005657</name>
</gene>
<organism evidence="1 2">
    <name type="scientific">Protea cynaroides</name>
    <dbReference type="NCBI Taxonomy" id="273540"/>
    <lineage>
        <taxon>Eukaryota</taxon>
        <taxon>Viridiplantae</taxon>
        <taxon>Streptophyta</taxon>
        <taxon>Embryophyta</taxon>
        <taxon>Tracheophyta</taxon>
        <taxon>Spermatophyta</taxon>
        <taxon>Magnoliopsida</taxon>
        <taxon>Proteales</taxon>
        <taxon>Proteaceae</taxon>
        <taxon>Protea</taxon>
    </lineage>
</organism>
<reference evidence="1" key="1">
    <citation type="journal article" date="2023" name="Plant J.">
        <title>The genome of the king protea, Protea cynaroides.</title>
        <authorList>
            <person name="Chang J."/>
            <person name="Duong T.A."/>
            <person name="Schoeman C."/>
            <person name="Ma X."/>
            <person name="Roodt D."/>
            <person name="Barker N."/>
            <person name="Li Z."/>
            <person name="Van de Peer Y."/>
            <person name="Mizrachi E."/>
        </authorList>
    </citation>
    <scope>NUCLEOTIDE SEQUENCE</scope>
    <source>
        <tissue evidence="1">Young leaves</tissue>
    </source>
</reference>
<name>A0A9Q0KKS0_9MAGN</name>
<dbReference type="AlphaFoldDB" id="A0A9Q0KKS0"/>
<comment type="caution">
    <text evidence="1">The sequence shown here is derived from an EMBL/GenBank/DDBJ whole genome shotgun (WGS) entry which is preliminary data.</text>
</comment>
<evidence type="ECO:0000313" key="1">
    <source>
        <dbReference type="EMBL" id="KAJ4972483.1"/>
    </source>
</evidence>